<evidence type="ECO:0000313" key="2">
    <source>
        <dbReference type="EMBL" id="RHX77589.1"/>
    </source>
</evidence>
<proteinExistence type="predicted"/>
<comment type="caution">
    <text evidence="2">The sequence shown here is derived from an EMBL/GenBank/DDBJ whole genome shotgun (WGS) entry which is preliminary data.</text>
</comment>
<dbReference type="Gene3D" id="3.90.1150.200">
    <property type="match status" value="1"/>
</dbReference>
<keyword evidence="3" id="KW-1185">Reference proteome</keyword>
<reference evidence="3" key="1">
    <citation type="submission" date="2018-05" db="EMBL/GenBank/DDBJ databases">
        <title>Leptospira yasudae sp. nov. and Leptospira stimsonii sp. nov., two pathogenic species of the genus Leptospira isolated from environmental sources.</title>
        <authorList>
            <person name="Casanovas-Massana A."/>
            <person name="Hamond C."/>
            <person name="Santos L.A."/>
            <person name="Hacker K.P."/>
            <person name="Balassiano I."/>
            <person name="Medeiros M.A."/>
            <person name="Reis M.G."/>
            <person name="Ko A.I."/>
            <person name="Wunder E.A."/>
        </authorList>
    </citation>
    <scope>NUCLEOTIDE SEQUENCE [LARGE SCALE GENOMIC DNA]</scope>
    <source>
        <strain evidence="3">B21</strain>
    </source>
</reference>
<name>A0ABX9LYE3_9LEPT</name>
<dbReference type="RefSeq" id="WP_118957854.1">
    <property type="nucleotide sequence ID" value="NZ_JACCKC010000012.1"/>
</dbReference>
<dbReference type="Proteomes" id="UP000285569">
    <property type="component" value="Unassembled WGS sequence"/>
</dbReference>
<feature type="region of interest" description="Disordered" evidence="1">
    <location>
        <begin position="126"/>
        <end position="157"/>
    </location>
</feature>
<evidence type="ECO:0000256" key="1">
    <source>
        <dbReference type="SAM" id="MobiDB-lite"/>
    </source>
</evidence>
<dbReference type="SUPFAM" id="SSF159888">
    <property type="entry name" value="YdhG-like"/>
    <property type="match status" value="1"/>
</dbReference>
<evidence type="ECO:0000313" key="3">
    <source>
        <dbReference type="Proteomes" id="UP000285569"/>
    </source>
</evidence>
<accession>A0ABX9LYE3</accession>
<dbReference type="EMBL" id="QHCR01000013">
    <property type="protein sequence ID" value="RHX77589.1"/>
    <property type="molecule type" value="Genomic_DNA"/>
</dbReference>
<sequence length="157" mass="18360">MYLFSFIPVPTFIISSEILRFIDDQPEIRRERILAIRSWIVETFPEIFESMQNHTPTYRLDDNWISLVSEKNSLSIYLCKSQALTELRKKFPSLIGGKARLTIRDADPFPWKEIRSSIRSVLKYKPKSTDRKGGILTKRNSPSKKTALRQNTRSPKK</sequence>
<organism evidence="2 3">
    <name type="scientific">Leptospira yasudae</name>
    <dbReference type="NCBI Taxonomy" id="2202201"/>
    <lineage>
        <taxon>Bacteria</taxon>
        <taxon>Pseudomonadati</taxon>
        <taxon>Spirochaetota</taxon>
        <taxon>Spirochaetia</taxon>
        <taxon>Leptospirales</taxon>
        <taxon>Leptospiraceae</taxon>
        <taxon>Leptospira</taxon>
    </lineage>
</organism>
<reference evidence="2 3" key="2">
    <citation type="journal article" date="2020" name="Int. J. Syst. Evol. Microbiol.">
        <title>Leptospira yasudae sp. nov. and Leptospira stimsonii sp. nov., two new species of the pathogenic group isolated from environmental sources.</title>
        <authorList>
            <person name="Casanovas-Massana A."/>
            <person name="Hamond C."/>
            <person name="Santos L.A."/>
            <person name="de Oliveira D."/>
            <person name="Hacker K.P."/>
            <person name="Balassiano I."/>
            <person name="Costa F."/>
            <person name="Medeiros M.A."/>
            <person name="Reis M.G."/>
            <person name="Ko A.I."/>
            <person name="Wunder E.A."/>
        </authorList>
    </citation>
    <scope>NUCLEOTIDE SEQUENCE [LARGE SCALE GENOMIC DNA]</scope>
    <source>
        <strain evidence="2 3">B21</strain>
    </source>
</reference>
<gene>
    <name evidence="2" type="ORF">DLM77_20255</name>
</gene>
<protein>
    <submittedName>
        <fullName evidence="2">DUF1801 domain-containing protein</fullName>
    </submittedName>
</protein>
<feature type="compositionally biased region" description="Polar residues" evidence="1">
    <location>
        <begin position="138"/>
        <end position="157"/>
    </location>
</feature>